<dbReference type="PANTHER" id="PTHR10509:SF14">
    <property type="entry name" value="CAFFEOYL-COA O-METHYLTRANSFERASE 3-RELATED"/>
    <property type="match status" value="1"/>
</dbReference>
<evidence type="ECO:0000256" key="4">
    <source>
        <dbReference type="ARBA" id="ARBA00023453"/>
    </source>
</evidence>
<dbReference type="Pfam" id="PF01596">
    <property type="entry name" value="Methyltransf_3"/>
    <property type="match status" value="1"/>
</dbReference>
<dbReference type="AlphaFoldDB" id="A0A9W9VT60"/>
<evidence type="ECO:0000313" key="5">
    <source>
        <dbReference type="EMBL" id="KAJ5388858.1"/>
    </source>
</evidence>
<reference evidence="5" key="1">
    <citation type="submission" date="2022-12" db="EMBL/GenBank/DDBJ databases">
        <authorList>
            <person name="Petersen C."/>
        </authorList>
    </citation>
    <scope>NUCLEOTIDE SEQUENCE</scope>
    <source>
        <strain evidence="5">IBT 29677</strain>
    </source>
</reference>
<dbReference type="SUPFAM" id="SSF53335">
    <property type="entry name" value="S-adenosyl-L-methionine-dependent methyltransferases"/>
    <property type="match status" value="1"/>
</dbReference>
<evidence type="ECO:0000256" key="1">
    <source>
        <dbReference type="ARBA" id="ARBA00022603"/>
    </source>
</evidence>
<dbReference type="EMBL" id="JAPZBU010000009">
    <property type="protein sequence ID" value="KAJ5388858.1"/>
    <property type="molecule type" value="Genomic_DNA"/>
</dbReference>
<evidence type="ECO:0000256" key="2">
    <source>
        <dbReference type="ARBA" id="ARBA00022679"/>
    </source>
</evidence>
<dbReference type="CDD" id="cd02440">
    <property type="entry name" value="AdoMet_MTases"/>
    <property type="match status" value="1"/>
</dbReference>
<dbReference type="PROSITE" id="PS51682">
    <property type="entry name" value="SAM_OMT_I"/>
    <property type="match status" value="1"/>
</dbReference>
<proteinExistence type="inferred from homology"/>
<protein>
    <submittedName>
        <fullName evidence="5">O-methyltransferase</fullName>
    </submittedName>
</protein>
<keyword evidence="2" id="KW-0808">Transferase</keyword>
<accession>A0A9W9VT60</accession>
<dbReference type="InterPro" id="IPR029063">
    <property type="entry name" value="SAM-dependent_MTases_sf"/>
</dbReference>
<keyword evidence="3" id="KW-0949">S-adenosyl-L-methionine</keyword>
<dbReference type="InterPro" id="IPR050362">
    <property type="entry name" value="Cation-dep_OMT"/>
</dbReference>
<dbReference type="PANTHER" id="PTHR10509">
    <property type="entry name" value="O-METHYLTRANSFERASE-RELATED"/>
    <property type="match status" value="1"/>
</dbReference>
<dbReference type="Proteomes" id="UP001147747">
    <property type="component" value="Unassembled WGS sequence"/>
</dbReference>
<keyword evidence="6" id="KW-1185">Reference proteome</keyword>
<keyword evidence="1" id="KW-0489">Methyltransferase</keyword>
<dbReference type="GO" id="GO:0008757">
    <property type="term" value="F:S-adenosylmethionine-dependent methyltransferase activity"/>
    <property type="evidence" value="ECO:0007669"/>
    <property type="project" value="TreeGrafter"/>
</dbReference>
<dbReference type="GO" id="GO:0032259">
    <property type="term" value="P:methylation"/>
    <property type="evidence" value="ECO:0007669"/>
    <property type="project" value="UniProtKB-KW"/>
</dbReference>
<dbReference type="OrthoDB" id="10251242at2759"/>
<dbReference type="GeneID" id="81375016"/>
<evidence type="ECO:0000313" key="6">
    <source>
        <dbReference type="Proteomes" id="UP001147747"/>
    </source>
</evidence>
<comment type="similarity">
    <text evidence="4">Belongs to the class I-like SAM-binding methyltransferase superfamily. Cation-dependent O-methyltransferase family.</text>
</comment>
<organism evidence="5 6">
    <name type="scientific">Penicillium cosmopolitanum</name>
    <dbReference type="NCBI Taxonomy" id="1131564"/>
    <lineage>
        <taxon>Eukaryota</taxon>
        <taxon>Fungi</taxon>
        <taxon>Dikarya</taxon>
        <taxon>Ascomycota</taxon>
        <taxon>Pezizomycotina</taxon>
        <taxon>Eurotiomycetes</taxon>
        <taxon>Eurotiomycetidae</taxon>
        <taxon>Eurotiales</taxon>
        <taxon>Aspergillaceae</taxon>
        <taxon>Penicillium</taxon>
    </lineage>
</organism>
<dbReference type="Gene3D" id="3.40.50.150">
    <property type="entry name" value="Vaccinia Virus protein VP39"/>
    <property type="match status" value="1"/>
</dbReference>
<dbReference type="InterPro" id="IPR002935">
    <property type="entry name" value="SAM_O-MeTrfase"/>
</dbReference>
<reference evidence="5" key="2">
    <citation type="journal article" date="2023" name="IMA Fungus">
        <title>Comparative genomic study of the Penicillium genus elucidates a diverse pangenome and 15 lateral gene transfer events.</title>
        <authorList>
            <person name="Petersen C."/>
            <person name="Sorensen T."/>
            <person name="Nielsen M.R."/>
            <person name="Sondergaard T.E."/>
            <person name="Sorensen J.L."/>
            <person name="Fitzpatrick D.A."/>
            <person name="Frisvad J.C."/>
            <person name="Nielsen K.L."/>
        </authorList>
    </citation>
    <scope>NUCLEOTIDE SEQUENCE</scope>
    <source>
        <strain evidence="5">IBT 29677</strain>
    </source>
</reference>
<gene>
    <name evidence="5" type="ORF">N7509_011399</name>
</gene>
<dbReference type="RefSeq" id="XP_056486656.1">
    <property type="nucleotide sequence ID" value="XM_056636036.1"/>
</dbReference>
<dbReference type="GO" id="GO:0008171">
    <property type="term" value="F:O-methyltransferase activity"/>
    <property type="evidence" value="ECO:0007669"/>
    <property type="project" value="InterPro"/>
</dbReference>
<evidence type="ECO:0000256" key="3">
    <source>
        <dbReference type="ARBA" id="ARBA00022691"/>
    </source>
</evidence>
<sequence>MTMNETFGACNLSRSIPTTTVNKQQQVNDIKMRDACMIPMNKSQVGSAGTYCDTYSSALPASVAAQLELTDKEFDHEAVMAPSTPQCSWLISFTRALRPTRVLELGTFTGVSALAFYEATKDTQADIISIDVSEKFLKIAQDAFIRHGATDRIRTIQGECLKMLTTLEGEFDLIYIDAANDEYEDYTRFILDHKLLSRHGVILVDDTLHEGSVVEESLLTKMKEEKHPVYVSWADPVHNFNRYAASEARVYTTLLPIFNGVTQIMWKGHNNV</sequence>
<comment type="caution">
    <text evidence="5">The sequence shown here is derived from an EMBL/GenBank/DDBJ whole genome shotgun (WGS) entry which is preliminary data.</text>
</comment>
<name>A0A9W9VT60_9EURO</name>